<reference evidence="1 2" key="1">
    <citation type="journal article" date="2021" name="Nat. Commun.">
        <title>Genetic determinants of endophytism in the Arabidopsis root mycobiome.</title>
        <authorList>
            <person name="Mesny F."/>
            <person name="Miyauchi S."/>
            <person name="Thiergart T."/>
            <person name="Pickel B."/>
            <person name="Atanasova L."/>
            <person name="Karlsson M."/>
            <person name="Huettel B."/>
            <person name="Barry K.W."/>
            <person name="Haridas S."/>
            <person name="Chen C."/>
            <person name="Bauer D."/>
            <person name="Andreopoulos W."/>
            <person name="Pangilinan J."/>
            <person name="LaButti K."/>
            <person name="Riley R."/>
            <person name="Lipzen A."/>
            <person name="Clum A."/>
            <person name="Drula E."/>
            <person name="Henrissat B."/>
            <person name="Kohler A."/>
            <person name="Grigoriev I.V."/>
            <person name="Martin F.M."/>
            <person name="Hacquard S."/>
        </authorList>
    </citation>
    <scope>NUCLEOTIDE SEQUENCE [LARGE SCALE GENOMIC DNA]</scope>
    <source>
        <strain evidence="1 2">MPI-SDFR-AT-0079</strain>
    </source>
</reference>
<accession>A0ACB7PNF1</accession>
<name>A0ACB7PNF1_9PEZI</name>
<proteinExistence type="predicted"/>
<organism evidence="1 2">
    <name type="scientific">Chaetomium tenue</name>
    <dbReference type="NCBI Taxonomy" id="1854479"/>
    <lineage>
        <taxon>Eukaryota</taxon>
        <taxon>Fungi</taxon>
        <taxon>Dikarya</taxon>
        <taxon>Ascomycota</taxon>
        <taxon>Pezizomycotina</taxon>
        <taxon>Sordariomycetes</taxon>
        <taxon>Sordariomycetidae</taxon>
        <taxon>Sordariales</taxon>
        <taxon>Chaetomiaceae</taxon>
        <taxon>Chaetomium</taxon>
    </lineage>
</organism>
<dbReference type="EMBL" id="JAGIZQ010000001">
    <property type="protein sequence ID" value="KAH6649498.1"/>
    <property type="molecule type" value="Genomic_DNA"/>
</dbReference>
<evidence type="ECO:0000313" key="2">
    <source>
        <dbReference type="Proteomes" id="UP000724584"/>
    </source>
</evidence>
<protein>
    <submittedName>
        <fullName evidence="1">Uncharacterized protein</fullName>
    </submittedName>
</protein>
<keyword evidence="2" id="KW-1185">Reference proteome</keyword>
<dbReference type="Proteomes" id="UP000724584">
    <property type="component" value="Unassembled WGS sequence"/>
</dbReference>
<gene>
    <name evidence="1" type="ORF">F5144DRAFT_479665</name>
</gene>
<comment type="caution">
    <text evidence="1">The sequence shown here is derived from an EMBL/GenBank/DDBJ whole genome shotgun (WGS) entry which is preliminary data.</text>
</comment>
<evidence type="ECO:0000313" key="1">
    <source>
        <dbReference type="EMBL" id="KAH6649498.1"/>
    </source>
</evidence>
<sequence length="411" mass="44126">MSASSPAVGNLEVTLVEGREEELLPTTSTRYRITEAIIDLALALLETPEGKQGLADVATAIIQERDNTPGSLRRRPPHIYRDSVENMPFWIDRFLRCMRRNFPPVFIKPTDGEAAAVKRTWGKSMEDYQAGGDAGHLEIRDSIISNMVYARQQTPDVAGDSYSHYKFQMVVSVAHEIVHFLTGFITGTAVPHTPPGVIAQPFPVSQNNGEAGRYWERELLGGFLEMWSVPDDPLELRQPGEPFLFLSGPLQDSTGMEVSLSYIHEFLEGRFSFPIRTTRTARPIKRSQLKRAGRLETSTIRGGPKFRKVGRVDSPAPRGPEDGPELRFRSLPAAPVSGYSGSGGGYSGSRGGYSGSASGYSSSGGGYGGSGGGYSNSGGGYSGSGGGYGSSRGGYSGSGNGGGGYSRPSYR</sequence>